<dbReference type="Proteomes" id="UP000298125">
    <property type="component" value="Unassembled WGS sequence"/>
</dbReference>
<organism evidence="7 8">
    <name type="scientific">Leptospira perdikensis</name>
    <dbReference type="NCBI Taxonomy" id="2484948"/>
    <lineage>
        <taxon>Bacteria</taxon>
        <taxon>Pseudomonadati</taxon>
        <taxon>Spirochaetota</taxon>
        <taxon>Spirochaetia</taxon>
        <taxon>Leptospirales</taxon>
        <taxon>Leptospiraceae</taxon>
        <taxon>Leptospira</taxon>
    </lineage>
</organism>
<name>A0A4R9JM26_9LEPT</name>
<keyword evidence="4" id="KW-0274">FAD</keyword>
<dbReference type="OrthoDB" id="9784880at2"/>
<evidence type="ECO:0000256" key="5">
    <source>
        <dbReference type="ARBA" id="ARBA00023002"/>
    </source>
</evidence>
<evidence type="ECO:0000256" key="1">
    <source>
        <dbReference type="ARBA" id="ARBA00001974"/>
    </source>
</evidence>
<gene>
    <name evidence="7" type="ORF">EHQ49_07000</name>
</gene>
<evidence type="ECO:0000256" key="3">
    <source>
        <dbReference type="ARBA" id="ARBA00022630"/>
    </source>
</evidence>
<dbReference type="InterPro" id="IPR023753">
    <property type="entry name" value="FAD/NAD-binding_dom"/>
</dbReference>
<dbReference type="RefSeq" id="WP_135577641.1">
    <property type="nucleotide sequence ID" value="NZ_RQGA01000003.1"/>
</dbReference>
<evidence type="ECO:0000256" key="4">
    <source>
        <dbReference type="ARBA" id="ARBA00022827"/>
    </source>
</evidence>
<evidence type="ECO:0000313" key="7">
    <source>
        <dbReference type="EMBL" id="TGL45194.1"/>
    </source>
</evidence>
<dbReference type="Pfam" id="PF07992">
    <property type="entry name" value="Pyr_redox_2"/>
    <property type="match status" value="1"/>
</dbReference>
<dbReference type="GO" id="GO:0019646">
    <property type="term" value="P:aerobic electron transport chain"/>
    <property type="evidence" value="ECO:0007669"/>
    <property type="project" value="TreeGrafter"/>
</dbReference>
<keyword evidence="3" id="KW-0285">Flavoprotein</keyword>
<comment type="cofactor">
    <cofactor evidence="1">
        <name>FAD</name>
        <dbReference type="ChEBI" id="CHEBI:57692"/>
    </cofactor>
</comment>
<dbReference type="PANTHER" id="PTHR42913:SF3">
    <property type="entry name" value="64 KDA MITOCHONDRIAL NADH DEHYDROGENASE (EUROFUNG)"/>
    <property type="match status" value="1"/>
</dbReference>
<dbReference type="EMBL" id="RQGA01000003">
    <property type="protein sequence ID" value="TGL45194.1"/>
    <property type="molecule type" value="Genomic_DNA"/>
</dbReference>
<dbReference type="Gene3D" id="3.50.50.100">
    <property type="match status" value="1"/>
</dbReference>
<sequence>MKPKILILGAGYAGIMAANRLDKQVRDAEIILISESSEFKERIRYHETAAVGQKKEIPIKNLLRTRVNFLKTKVTGIYPNEKSIKVEFNNQNLNYDYLVIALGSSDIRQIQTKENSIQSKDAVLEFLKQKEKSIIQNLCIIGGGLTGLELATEWKYFFPQSMVTLIDRNELGASFSKKAKEYFQTYMLENKIKIFDRTQIKKIEGNEIEFENQTKQTYDCIVNCTGFQSSSLLKESGFQTNDKNQIFVDPFLRSIEHPDVFVAGDSAYLENSILRMGCVTALPMGSYIADHLANRINGKNLYPFSFQFVGRCVSLGREDGLIQLTHGDDKPKECIIKGKWGARVKELVNRFTIFSLLMEKHLPFRFYFWPKGNPILGGNKVPSNPMKVGDLFV</sequence>
<dbReference type="GO" id="GO:0003955">
    <property type="term" value="F:NAD(P)H dehydrogenase (quinone) activity"/>
    <property type="evidence" value="ECO:0007669"/>
    <property type="project" value="TreeGrafter"/>
</dbReference>
<dbReference type="PRINTS" id="PR00368">
    <property type="entry name" value="FADPNR"/>
</dbReference>
<dbReference type="InterPro" id="IPR036188">
    <property type="entry name" value="FAD/NAD-bd_sf"/>
</dbReference>
<evidence type="ECO:0000259" key="6">
    <source>
        <dbReference type="Pfam" id="PF07992"/>
    </source>
</evidence>
<dbReference type="SUPFAM" id="SSF51905">
    <property type="entry name" value="FAD/NAD(P)-binding domain"/>
    <property type="match status" value="1"/>
</dbReference>
<evidence type="ECO:0000313" key="8">
    <source>
        <dbReference type="Proteomes" id="UP000298125"/>
    </source>
</evidence>
<proteinExistence type="inferred from homology"/>
<keyword evidence="8" id="KW-1185">Reference proteome</keyword>
<keyword evidence="5" id="KW-0560">Oxidoreductase</keyword>
<protein>
    <submittedName>
        <fullName evidence="7">NADH-quinone oxidoreductase subunit D</fullName>
    </submittedName>
</protein>
<feature type="domain" description="FAD/NAD(P)-binding" evidence="6">
    <location>
        <begin position="4"/>
        <end position="267"/>
    </location>
</feature>
<evidence type="ECO:0000256" key="2">
    <source>
        <dbReference type="ARBA" id="ARBA00005272"/>
    </source>
</evidence>
<reference evidence="7" key="1">
    <citation type="journal article" date="2019" name="PLoS Negl. Trop. Dis.">
        <title>Revisiting the worldwide diversity of Leptospira species in the environment.</title>
        <authorList>
            <person name="Vincent A.T."/>
            <person name="Schiettekatte O."/>
            <person name="Bourhy P."/>
            <person name="Veyrier F.J."/>
            <person name="Picardeau M."/>
        </authorList>
    </citation>
    <scope>NUCLEOTIDE SEQUENCE [LARGE SCALE GENOMIC DNA]</scope>
    <source>
        <strain evidence="7">201702692</strain>
    </source>
</reference>
<dbReference type="AlphaFoldDB" id="A0A4R9JM26"/>
<dbReference type="InterPro" id="IPR051169">
    <property type="entry name" value="NADH-Q_oxidoreductase"/>
</dbReference>
<dbReference type="PANTHER" id="PTHR42913">
    <property type="entry name" value="APOPTOSIS-INDUCING FACTOR 1"/>
    <property type="match status" value="1"/>
</dbReference>
<comment type="caution">
    <text evidence="7">The sequence shown here is derived from an EMBL/GenBank/DDBJ whole genome shotgun (WGS) entry which is preliminary data.</text>
</comment>
<comment type="similarity">
    <text evidence="2">Belongs to the NADH dehydrogenase family.</text>
</comment>
<accession>A0A4R9JM26</accession>